<dbReference type="InterPro" id="IPR050097">
    <property type="entry name" value="Ferredoxin-NADP_redctase_2"/>
</dbReference>
<dbReference type="PRINTS" id="PR00469">
    <property type="entry name" value="PNDRDTASEII"/>
</dbReference>
<keyword evidence="2" id="KW-0560">Oxidoreductase</keyword>
<evidence type="ECO:0000256" key="1">
    <source>
        <dbReference type="ARBA" id="ARBA00022630"/>
    </source>
</evidence>
<dbReference type="Gene3D" id="3.50.50.60">
    <property type="entry name" value="FAD/NAD(P)-binding domain"/>
    <property type="match status" value="2"/>
</dbReference>
<accession>A0A955IBB3</accession>
<comment type="caution">
    <text evidence="4">The sequence shown here is derived from an EMBL/GenBank/DDBJ whole genome shotgun (WGS) entry which is preliminary data.</text>
</comment>
<dbReference type="InterPro" id="IPR036188">
    <property type="entry name" value="FAD/NAD-bd_sf"/>
</dbReference>
<dbReference type="PRINTS" id="PR00368">
    <property type="entry name" value="FADPNR"/>
</dbReference>
<feature type="domain" description="FAD/NAD(P)-binding" evidence="3">
    <location>
        <begin position="4"/>
        <end position="109"/>
    </location>
</feature>
<dbReference type="SUPFAM" id="SSF51905">
    <property type="entry name" value="FAD/NAD(P)-binding domain"/>
    <property type="match status" value="1"/>
</dbReference>
<name>A0A955IBB3_9BACT</name>
<sequence>SKIMAERALKNEKIEVLWNTEVKEVLGNETVTGLKIFNNQENKESTLEVNGMFLSIGHVPSTQFLTDILDLDENGYVKTMGDVETNIPGIFVAGEIQDHIYKQAITTAADGCKAALKAQRWLEGNEEIKNVW</sequence>
<reference evidence="4" key="1">
    <citation type="submission" date="2020-04" db="EMBL/GenBank/DDBJ databases">
        <authorList>
            <person name="Zhang T."/>
        </authorList>
    </citation>
    <scope>NUCLEOTIDE SEQUENCE</scope>
    <source>
        <strain evidence="4">HKST-UBA13</strain>
    </source>
</reference>
<evidence type="ECO:0000256" key="2">
    <source>
        <dbReference type="ARBA" id="ARBA00023002"/>
    </source>
</evidence>
<dbReference type="EMBL" id="JAGQLJ010000047">
    <property type="protein sequence ID" value="MCA9381087.1"/>
    <property type="molecule type" value="Genomic_DNA"/>
</dbReference>
<dbReference type="Pfam" id="PF07992">
    <property type="entry name" value="Pyr_redox_2"/>
    <property type="match status" value="1"/>
</dbReference>
<evidence type="ECO:0000313" key="4">
    <source>
        <dbReference type="EMBL" id="MCA9381087.1"/>
    </source>
</evidence>
<dbReference type="Proteomes" id="UP000775877">
    <property type="component" value="Unassembled WGS sequence"/>
</dbReference>
<evidence type="ECO:0000259" key="3">
    <source>
        <dbReference type="Pfam" id="PF07992"/>
    </source>
</evidence>
<organism evidence="4 5">
    <name type="scientific">Candidatus Dojkabacteria bacterium</name>
    <dbReference type="NCBI Taxonomy" id="2099670"/>
    <lineage>
        <taxon>Bacteria</taxon>
        <taxon>Candidatus Dojkabacteria</taxon>
    </lineage>
</organism>
<feature type="non-terminal residue" evidence="4">
    <location>
        <position position="1"/>
    </location>
</feature>
<dbReference type="GO" id="GO:0016491">
    <property type="term" value="F:oxidoreductase activity"/>
    <property type="evidence" value="ECO:0007669"/>
    <property type="project" value="UniProtKB-KW"/>
</dbReference>
<reference evidence="4" key="2">
    <citation type="journal article" date="2021" name="Microbiome">
        <title>Successional dynamics and alternative stable states in a saline activated sludge microbial community over 9 years.</title>
        <authorList>
            <person name="Wang Y."/>
            <person name="Ye J."/>
            <person name="Ju F."/>
            <person name="Liu L."/>
            <person name="Boyd J.A."/>
            <person name="Deng Y."/>
            <person name="Parks D.H."/>
            <person name="Jiang X."/>
            <person name="Yin X."/>
            <person name="Woodcroft B.J."/>
            <person name="Tyson G.W."/>
            <person name="Hugenholtz P."/>
            <person name="Polz M.F."/>
            <person name="Zhang T."/>
        </authorList>
    </citation>
    <scope>NUCLEOTIDE SEQUENCE</scope>
    <source>
        <strain evidence="4">HKST-UBA13</strain>
    </source>
</reference>
<keyword evidence="1" id="KW-0285">Flavoprotein</keyword>
<protein>
    <submittedName>
        <fullName evidence="4">FAD-dependent oxidoreductase</fullName>
    </submittedName>
</protein>
<dbReference type="PANTHER" id="PTHR48105">
    <property type="entry name" value="THIOREDOXIN REDUCTASE 1-RELATED-RELATED"/>
    <property type="match status" value="1"/>
</dbReference>
<dbReference type="AlphaFoldDB" id="A0A955IBB3"/>
<proteinExistence type="predicted"/>
<evidence type="ECO:0000313" key="5">
    <source>
        <dbReference type="Proteomes" id="UP000775877"/>
    </source>
</evidence>
<dbReference type="InterPro" id="IPR023753">
    <property type="entry name" value="FAD/NAD-binding_dom"/>
</dbReference>
<gene>
    <name evidence="4" type="ORF">KC678_02385</name>
</gene>